<dbReference type="GO" id="GO:0008270">
    <property type="term" value="F:zinc ion binding"/>
    <property type="evidence" value="ECO:0007669"/>
    <property type="project" value="InterPro"/>
</dbReference>
<feature type="region of interest" description="Disordered" evidence="3">
    <location>
        <begin position="692"/>
        <end position="748"/>
    </location>
</feature>
<feature type="compositionally biased region" description="Basic and acidic residues" evidence="3">
    <location>
        <begin position="89"/>
        <end position="100"/>
    </location>
</feature>
<dbReference type="GO" id="GO:0003677">
    <property type="term" value="F:DNA binding"/>
    <property type="evidence" value="ECO:0007669"/>
    <property type="project" value="InterPro"/>
</dbReference>
<dbReference type="PROSITE" id="PS00463">
    <property type="entry name" value="ZN2_CY6_FUNGAL_1"/>
    <property type="match status" value="1"/>
</dbReference>
<dbReference type="InterPro" id="IPR050987">
    <property type="entry name" value="AtrR-like"/>
</dbReference>
<gene>
    <name evidence="5" type="ORF">BU24DRAFT_362219</name>
</gene>
<protein>
    <recommendedName>
        <fullName evidence="4">Zn(2)-C6 fungal-type domain-containing protein</fullName>
    </recommendedName>
</protein>
<dbReference type="AlphaFoldDB" id="A0A6A5Y8L6"/>
<dbReference type="SMART" id="SM00066">
    <property type="entry name" value="GAL4"/>
    <property type="match status" value="1"/>
</dbReference>
<evidence type="ECO:0000313" key="6">
    <source>
        <dbReference type="Proteomes" id="UP000799778"/>
    </source>
</evidence>
<keyword evidence="1" id="KW-0479">Metal-binding</keyword>
<feature type="compositionally biased region" description="Polar residues" evidence="3">
    <location>
        <begin position="109"/>
        <end position="129"/>
    </location>
</feature>
<name>A0A6A5Y8L6_9PLEO</name>
<dbReference type="CDD" id="cd00067">
    <property type="entry name" value="GAL4"/>
    <property type="match status" value="1"/>
</dbReference>
<evidence type="ECO:0000313" key="5">
    <source>
        <dbReference type="EMBL" id="KAF2021573.1"/>
    </source>
</evidence>
<dbReference type="Pfam" id="PF00172">
    <property type="entry name" value="Zn_clus"/>
    <property type="match status" value="1"/>
</dbReference>
<organism evidence="5 6">
    <name type="scientific">Aaosphaeria arxii CBS 175.79</name>
    <dbReference type="NCBI Taxonomy" id="1450172"/>
    <lineage>
        <taxon>Eukaryota</taxon>
        <taxon>Fungi</taxon>
        <taxon>Dikarya</taxon>
        <taxon>Ascomycota</taxon>
        <taxon>Pezizomycotina</taxon>
        <taxon>Dothideomycetes</taxon>
        <taxon>Pleosporomycetidae</taxon>
        <taxon>Pleosporales</taxon>
        <taxon>Pleosporales incertae sedis</taxon>
        <taxon>Aaosphaeria</taxon>
    </lineage>
</organism>
<evidence type="ECO:0000256" key="2">
    <source>
        <dbReference type="ARBA" id="ARBA00023242"/>
    </source>
</evidence>
<dbReference type="InterPro" id="IPR036864">
    <property type="entry name" value="Zn2-C6_fun-type_DNA-bd_sf"/>
</dbReference>
<dbReference type="GO" id="GO:0000981">
    <property type="term" value="F:DNA-binding transcription factor activity, RNA polymerase II-specific"/>
    <property type="evidence" value="ECO:0007669"/>
    <property type="project" value="InterPro"/>
</dbReference>
<dbReference type="OrthoDB" id="3266505at2759"/>
<proteinExistence type="predicted"/>
<dbReference type="CDD" id="cd12148">
    <property type="entry name" value="fungal_TF_MHR"/>
    <property type="match status" value="1"/>
</dbReference>
<dbReference type="GeneID" id="54281571"/>
<feature type="domain" description="Zn(2)-C6 fungal-type" evidence="4">
    <location>
        <begin position="24"/>
        <end position="53"/>
    </location>
</feature>
<evidence type="ECO:0000256" key="1">
    <source>
        <dbReference type="ARBA" id="ARBA00022723"/>
    </source>
</evidence>
<dbReference type="RefSeq" id="XP_033389912.1">
    <property type="nucleotide sequence ID" value="XM_033524174.1"/>
</dbReference>
<dbReference type="SUPFAM" id="SSF57701">
    <property type="entry name" value="Zn2/Cys6 DNA-binding domain"/>
    <property type="match status" value="1"/>
</dbReference>
<dbReference type="EMBL" id="ML978066">
    <property type="protein sequence ID" value="KAF2021573.1"/>
    <property type="molecule type" value="Genomic_DNA"/>
</dbReference>
<dbReference type="PROSITE" id="PS50048">
    <property type="entry name" value="ZN2_CY6_FUNGAL_2"/>
    <property type="match status" value="1"/>
</dbReference>
<dbReference type="Pfam" id="PF04082">
    <property type="entry name" value="Fungal_trans"/>
    <property type="match status" value="1"/>
</dbReference>
<dbReference type="Gene3D" id="4.10.240.10">
    <property type="entry name" value="Zn(2)-C6 fungal-type DNA-binding domain"/>
    <property type="match status" value="1"/>
</dbReference>
<feature type="region of interest" description="Disordered" evidence="3">
    <location>
        <begin position="63"/>
        <end position="129"/>
    </location>
</feature>
<evidence type="ECO:0000259" key="4">
    <source>
        <dbReference type="PROSITE" id="PS50048"/>
    </source>
</evidence>
<dbReference type="SMART" id="SM00906">
    <property type="entry name" value="Fungal_trans"/>
    <property type="match status" value="1"/>
</dbReference>
<accession>A0A6A5Y8L6</accession>
<dbReference type="Proteomes" id="UP000799778">
    <property type="component" value="Unassembled WGS sequence"/>
</dbReference>
<keyword evidence="2" id="KW-0539">Nucleus</keyword>
<dbReference type="PANTHER" id="PTHR46910">
    <property type="entry name" value="TRANSCRIPTION FACTOR PDR1"/>
    <property type="match status" value="1"/>
</dbReference>
<dbReference type="InterPro" id="IPR001138">
    <property type="entry name" value="Zn2Cys6_DnaBD"/>
</dbReference>
<dbReference type="PANTHER" id="PTHR46910:SF17">
    <property type="entry name" value="SCFA-RELATED"/>
    <property type="match status" value="1"/>
</dbReference>
<reference evidence="5" key="1">
    <citation type="journal article" date="2020" name="Stud. Mycol.">
        <title>101 Dothideomycetes genomes: a test case for predicting lifestyles and emergence of pathogens.</title>
        <authorList>
            <person name="Haridas S."/>
            <person name="Albert R."/>
            <person name="Binder M."/>
            <person name="Bloem J."/>
            <person name="Labutti K."/>
            <person name="Salamov A."/>
            <person name="Andreopoulos B."/>
            <person name="Baker S."/>
            <person name="Barry K."/>
            <person name="Bills G."/>
            <person name="Bluhm B."/>
            <person name="Cannon C."/>
            <person name="Castanera R."/>
            <person name="Culley D."/>
            <person name="Daum C."/>
            <person name="Ezra D."/>
            <person name="Gonzalez J."/>
            <person name="Henrissat B."/>
            <person name="Kuo A."/>
            <person name="Liang C."/>
            <person name="Lipzen A."/>
            <person name="Lutzoni F."/>
            <person name="Magnuson J."/>
            <person name="Mondo S."/>
            <person name="Nolan M."/>
            <person name="Ohm R."/>
            <person name="Pangilinan J."/>
            <person name="Park H.-J."/>
            <person name="Ramirez L."/>
            <person name="Alfaro M."/>
            <person name="Sun H."/>
            <person name="Tritt A."/>
            <person name="Yoshinaga Y."/>
            <person name="Zwiers L.-H."/>
            <person name="Turgeon B."/>
            <person name="Goodwin S."/>
            <person name="Spatafora J."/>
            <person name="Crous P."/>
            <person name="Grigoriev I."/>
        </authorList>
    </citation>
    <scope>NUCLEOTIDE SEQUENCE</scope>
    <source>
        <strain evidence="5">CBS 175.79</strain>
    </source>
</reference>
<sequence>MDRSEITAPPSGLDRDRPMRVPRACQRCRQQKLKCDVERPCTLCVRAGVTCVASNQPVLWKVYGTNKPSKKPRSRDRTASPPQTRAKRMCPDPVRDEDSPISHLVAPSIDSTGTNDITSQGPDTPQDVNSPWVASSAAVQLMEEAFQQHNTVIPEGPETSSFSARRVSISTSRYNPTIPSGCGNARSTIDLSRPSSPAEAELLLLLPSFEPATVIIDNYFERIHWFMMVFHQCDFRDQFEILYRNLGRPSLGTQSSIGFLGVLAAVCVVSLSYLSHDQRSQLADHGIDPEILQKQLLMSLKMRLLDIVSQGSIEAVQACVLLGSFYLYHGEPSLAWPICGCGLRIAQALNLHRRCPQPENDPPDLDDRTRRTEESRKRCWWAVYEIETFCSMLYGFPLSINDDDCDMELLNPYPLRSGDPKWKPDVLKQTGQATLLTFKHSMVQLSIIVKCALVDLYGLRGSSEDKRKSVSDNQRLHTVISTVSKLSKRLEALCQIIPKRLRINESTVSDAALREAERARADHPIDYYNSPQFLFPLQGLILSLAFENARILIHRPLLSYRLISSAKQMNADGRSHTILSTDSYRSAIQTCKDAALKVSIISSLPIVKDAANTYAVSFVSMHVLTAAVTLSIITSLEPLSRDSYDCKMGIRRLMEMQSRLRSRSIVAEQGLSILKKLMSLVLAKEREQLLEFPSNTDPDHDKSDTFPNRRGCTEDNPPPDDSSDPVAALRQSQNAPHSDLGNVESPHTSLTYTSDGLTMDLYEDSTITQALHEFEQVINLPTESPESGAFLNMESGQWMGSCFNSQDQSWIWGSNYQL</sequence>
<dbReference type="GO" id="GO:0006351">
    <property type="term" value="P:DNA-templated transcription"/>
    <property type="evidence" value="ECO:0007669"/>
    <property type="project" value="InterPro"/>
</dbReference>
<dbReference type="InterPro" id="IPR007219">
    <property type="entry name" value="XnlR_reg_dom"/>
</dbReference>
<evidence type="ECO:0000256" key="3">
    <source>
        <dbReference type="SAM" id="MobiDB-lite"/>
    </source>
</evidence>
<keyword evidence="6" id="KW-1185">Reference proteome</keyword>